<dbReference type="AlphaFoldDB" id="A0A4Q8K3V8"/>
<accession>A0A4Q8K3V8</accession>
<feature type="chain" id="PRO_5020902042" evidence="1">
    <location>
        <begin position="30"/>
        <end position="121"/>
    </location>
</feature>
<protein>
    <submittedName>
        <fullName evidence="2">U1-Hexatoxin-Hf1a_1</fullName>
    </submittedName>
</protein>
<reference evidence="2" key="2">
    <citation type="submission" date="2019-05" db="EMBL/GenBank/DDBJ databases">
        <title>Unravelling the molecular evolution of spider venoms.</title>
        <authorList>
            <person name="Pineda S."/>
        </authorList>
    </citation>
    <scope>NUCLEOTIDE SEQUENCE</scope>
</reference>
<feature type="signal peptide" evidence="1">
    <location>
        <begin position="1"/>
        <end position="29"/>
    </location>
</feature>
<name>A0A4Q8K3V8_HADFO</name>
<keyword evidence="1" id="KW-0732">Signal</keyword>
<dbReference type="EMBL" id="HAHG01000056">
    <property type="protein sequence ID" value="SNX33255.1"/>
    <property type="molecule type" value="Transcribed_RNA"/>
</dbReference>
<evidence type="ECO:0000313" key="2">
    <source>
        <dbReference type="EMBL" id="SNX33255.1"/>
    </source>
</evidence>
<organism evidence="2">
    <name type="scientific">Hadronyche formidabilis</name>
    <name type="common">Northern tree funnel-web spider</name>
    <name type="synonym">Atrax formidabilis</name>
    <dbReference type="NCBI Taxonomy" id="426499"/>
    <lineage>
        <taxon>Eukaryota</taxon>
        <taxon>Metazoa</taxon>
        <taxon>Ecdysozoa</taxon>
        <taxon>Arthropoda</taxon>
        <taxon>Chelicerata</taxon>
        <taxon>Arachnida</taxon>
        <taxon>Araneae</taxon>
        <taxon>Mygalomorphae</taxon>
        <taxon>Avicularoidea</taxon>
        <taxon>Hexathelidae</taxon>
        <taxon>Hadronyche</taxon>
    </lineage>
</organism>
<evidence type="ECO:0000256" key="1">
    <source>
        <dbReference type="SAM" id="SignalP"/>
    </source>
</evidence>
<sequence length="121" mass="12727">MDDRKCRGPVKKTPLPTVVLLISVAMATGQIVENDPDCLKVGGICAIATSCPQESVVVAENGTDLCGGRPAGAVCCDRLPNNVNNCREHGGRCGDGDACQNVQKFGQLDCEDGKQCCLLIY</sequence>
<reference evidence="2" key="1">
    <citation type="submission" date="2017-05" db="EMBL/GenBank/DDBJ databases">
        <authorList>
            <person name="QRISCLOUD D."/>
        </authorList>
    </citation>
    <scope>NUCLEOTIDE SEQUENCE</scope>
</reference>
<proteinExistence type="predicted"/>